<evidence type="ECO:0000313" key="3">
    <source>
        <dbReference type="Proteomes" id="UP000827092"/>
    </source>
</evidence>
<evidence type="ECO:0000256" key="1">
    <source>
        <dbReference type="SAM" id="MobiDB-lite"/>
    </source>
</evidence>
<keyword evidence="3" id="KW-1185">Reference proteome</keyword>
<dbReference type="AlphaFoldDB" id="A0AAV6UFM9"/>
<evidence type="ECO:0000313" key="2">
    <source>
        <dbReference type="EMBL" id="KAG8182056.1"/>
    </source>
</evidence>
<protein>
    <submittedName>
        <fullName evidence="2">Uncharacterized protein</fullName>
    </submittedName>
</protein>
<proteinExistence type="predicted"/>
<accession>A0AAV6UFM9</accession>
<name>A0AAV6UFM9_9ARAC</name>
<dbReference type="EMBL" id="JAFNEN010000483">
    <property type="protein sequence ID" value="KAG8182056.1"/>
    <property type="molecule type" value="Genomic_DNA"/>
</dbReference>
<feature type="region of interest" description="Disordered" evidence="1">
    <location>
        <begin position="1"/>
        <end position="38"/>
    </location>
</feature>
<sequence>MAARFLRSNNQVPGDAEAISGAQPKSRRKEKRGRAESTDRNVVGYQFITELFIVSRRERPLVLCDTAFARFSSLGHTQQTIIKWRSSQNSTNKPSNIRVLFQS</sequence>
<dbReference type="Proteomes" id="UP000827092">
    <property type="component" value="Unassembled WGS sequence"/>
</dbReference>
<reference evidence="2 3" key="1">
    <citation type="journal article" date="2022" name="Nat. Ecol. Evol.">
        <title>A masculinizing supergene underlies an exaggerated male reproductive morph in a spider.</title>
        <authorList>
            <person name="Hendrickx F."/>
            <person name="De Corte Z."/>
            <person name="Sonet G."/>
            <person name="Van Belleghem S.M."/>
            <person name="Kostlbacher S."/>
            <person name="Vangestel C."/>
        </authorList>
    </citation>
    <scope>NUCLEOTIDE SEQUENCE [LARGE SCALE GENOMIC DNA]</scope>
    <source>
        <strain evidence="2">W744_W776</strain>
    </source>
</reference>
<organism evidence="2 3">
    <name type="scientific">Oedothorax gibbosus</name>
    <dbReference type="NCBI Taxonomy" id="931172"/>
    <lineage>
        <taxon>Eukaryota</taxon>
        <taxon>Metazoa</taxon>
        <taxon>Ecdysozoa</taxon>
        <taxon>Arthropoda</taxon>
        <taxon>Chelicerata</taxon>
        <taxon>Arachnida</taxon>
        <taxon>Araneae</taxon>
        <taxon>Araneomorphae</taxon>
        <taxon>Entelegynae</taxon>
        <taxon>Araneoidea</taxon>
        <taxon>Linyphiidae</taxon>
        <taxon>Erigoninae</taxon>
        <taxon>Oedothorax</taxon>
    </lineage>
</organism>
<comment type="caution">
    <text evidence="2">The sequence shown here is derived from an EMBL/GenBank/DDBJ whole genome shotgun (WGS) entry which is preliminary data.</text>
</comment>
<gene>
    <name evidence="2" type="ORF">JTE90_013986</name>
</gene>